<gene>
    <name evidence="6" type="ORF">ACFOEW_02980</name>
</gene>
<feature type="domain" description="Glycoside hydrolase GH146 substrate-binding" evidence="4">
    <location>
        <begin position="685"/>
        <end position="817"/>
    </location>
</feature>
<dbReference type="Pfam" id="PF07944">
    <property type="entry name" value="Beta-AFase-like_GH127_cat"/>
    <property type="match status" value="1"/>
</dbReference>
<feature type="signal peptide" evidence="1">
    <location>
        <begin position="1"/>
        <end position="20"/>
    </location>
</feature>
<dbReference type="InterPro" id="IPR008928">
    <property type="entry name" value="6-hairpin_glycosidase_sf"/>
</dbReference>
<proteinExistence type="predicted"/>
<evidence type="ECO:0000256" key="1">
    <source>
        <dbReference type="SAM" id="SignalP"/>
    </source>
</evidence>
<accession>A0ABV7JWX9</accession>
<reference evidence="7" key="1">
    <citation type="journal article" date="2019" name="Int. J. Syst. Evol. Microbiol.">
        <title>The Global Catalogue of Microorganisms (GCM) 10K type strain sequencing project: providing services to taxonomists for standard genome sequencing and annotation.</title>
        <authorList>
            <consortium name="The Broad Institute Genomics Platform"/>
            <consortium name="The Broad Institute Genome Sequencing Center for Infectious Disease"/>
            <person name="Wu L."/>
            <person name="Ma J."/>
        </authorList>
    </citation>
    <scope>NUCLEOTIDE SEQUENCE [LARGE SCALE GENOMIC DNA]</scope>
    <source>
        <strain evidence="7">KCTC 52449</strain>
    </source>
</reference>
<dbReference type="InterPro" id="IPR032275">
    <property type="entry name" value="DUF4986"/>
</dbReference>
<dbReference type="InterPro" id="IPR049046">
    <property type="entry name" value="Beta-AFase-like_GH127_middle"/>
</dbReference>
<dbReference type="PANTHER" id="PTHR31151">
    <property type="entry name" value="PROLINE-TRNA LIGASE (DUF1680)"/>
    <property type="match status" value="1"/>
</dbReference>
<dbReference type="Proteomes" id="UP001595477">
    <property type="component" value="Unassembled WGS sequence"/>
</dbReference>
<dbReference type="SUPFAM" id="SSF48208">
    <property type="entry name" value="Six-hairpin glycosidases"/>
    <property type="match status" value="1"/>
</dbReference>
<dbReference type="PANTHER" id="PTHR31151:SF0">
    <property type="entry name" value="PROLINE-TRNA LIGASE (DUF1680)"/>
    <property type="match status" value="1"/>
</dbReference>
<sequence>MKINTVKHWGLALCVSAALASLNGCSQPANQQTSDSTNVTSVAEPTYLSAADASLFDLQQVRITDGPFAHAMHTNVNYLLAMEPDRLLAPYLREGGLEPKTDSYGNWENSGLDGHIGGHYVSALSLAYAATGDQALLGRLEYMLDELKRAQDAGNGYLGGIPNSAAMWAEIKAGTIKAGSFSLNDRWVPLYNIDKIFHGLRDAYEIAHQEQAKTMLLALGEWMLDITDGLTDEQIQQMLVSEHGGLNEVFADMAAISGDERYLTLARKFTHQTILQPLTESQDKLTGLHANTQIPKIIGALRVAELDDDQVWADAAKFFWNTVSQHRSVSIGGNSVREHFHDDDNFTAMVEDAQGPETCNTYNMMKLSKMLFLRTGEQRYLEFYERATYNHILSSQHPEHGGLVYFTSMRPGHYRMYSSVHDSMWCCVGSGIENHSKYGELVFTHKDEAVWVNLFMPATLNWQDKGVIIQQHTRFPDADSVTIEVNPGDQASTFALNIRQPEWATNNLTVAVNGEPVDAPLSNGYHQITREWQAGDKVSFSVNPELHVEQLPDGQDYYSVMYGPVVMATPVNAFADEQLNFVSDDSRMGHVAAGPVCPPEALPMMLGEPQAFLSALQREDGKNLAFRATEHVGIADPVDAAAPTTLIPFFRLHDSRYQVYWPQMNESGFNDFVAEAKSRATLAAELQAKTVDQITPGEQQPEVEHEFKSENSESGVYKGRHWRHASGYFQYRLANPELRAETLQISYSKDDTDRQFRILINGETLAQVALPVGKPESDFYHVDYPLTEAMKAAESLVVRFEAAPGSMAGGVYGIRLLAE</sequence>
<dbReference type="InterPro" id="IPR012878">
    <property type="entry name" value="Beta-AFase-like_GH127_cat"/>
</dbReference>
<dbReference type="RefSeq" id="WP_123327193.1">
    <property type="nucleotide sequence ID" value="NZ_JBHRSX010000008.1"/>
</dbReference>
<keyword evidence="1" id="KW-0732">Signal</keyword>
<evidence type="ECO:0000259" key="3">
    <source>
        <dbReference type="Pfam" id="PF16375"/>
    </source>
</evidence>
<dbReference type="InterPro" id="IPR046544">
    <property type="entry name" value="GH146_SB_dom"/>
</dbReference>
<dbReference type="Pfam" id="PF20620">
    <property type="entry name" value="DUF6805"/>
    <property type="match status" value="1"/>
</dbReference>
<dbReference type="EMBL" id="JBHRSX010000008">
    <property type="protein sequence ID" value="MFC3200783.1"/>
    <property type="molecule type" value="Genomic_DNA"/>
</dbReference>
<dbReference type="Pfam" id="PF20736">
    <property type="entry name" value="Glyco_hydro127M"/>
    <property type="match status" value="1"/>
</dbReference>
<evidence type="ECO:0000259" key="5">
    <source>
        <dbReference type="Pfam" id="PF20736"/>
    </source>
</evidence>
<evidence type="ECO:0000259" key="2">
    <source>
        <dbReference type="Pfam" id="PF07944"/>
    </source>
</evidence>
<feature type="domain" description="Non-reducing end beta-L-arabinofuranosidase-like GH127 catalytic" evidence="2">
    <location>
        <begin position="60"/>
        <end position="440"/>
    </location>
</feature>
<feature type="domain" description="Non-reducing end beta-L-arabinofuranosidase-like GH127 middle" evidence="5">
    <location>
        <begin position="450"/>
        <end position="541"/>
    </location>
</feature>
<comment type="caution">
    <text evidence="6">The sequence shown here is derived from an EMBL/GenBank/DDBJ whole genome shotgun (WGS) entry which is preliminary data.</text>
</comment>
<dbReference type="Pfam" id="PF16375">
    <property type="entry name" value="DUF4986"/>
    <property type="match status" value="1"/>
</dbReference>
<protein>
    <submittedName>
        <fullName evidence="6">Beta-L-arabinofuranosidase domain-containing protein</fullName>
    </submittedName>
</protein>
<feature type="chain" id="PRO_5047066960" evidence="1">
    <location>
        <begin position="21"/>
        <end position="819"/>
    </location>
</feature>
<evidence type="ECO:0000259" key="4">
    <source>
        <dbReference type="Pfam" id="PF20620"/>
    </source>
</evidence>
<name>A0ABV7JWX9_9ALTE</name>
<evidence type="ECO:0000313" key="6">
    <source>
        <dbReference type="EMBL" id="MFC3200783.1"/>
    </source>
</evidence>
<feature type="domain" description="DUF4986" evidence="3">
    <location>
        <begin position="578"/>
        <end position="661"/>
    </location>
</feature>
<keyword evidence="7" id="KW-1185">Reference proteome</keyword>
<evidence type="ECO:0000313" key="7">
    <source>
        <dbReference type="Proteomes" id="UP001595477"/>
    </source>
</evidence>
<organism evidence="6 7">
    <name type="scientific">Alteromonas oceani</name>
    <dbReference type="NCBI Taxonomy" id="2071609"/>
    <lineage>
        <taxon>Bacteria</taxon>
        <taxon>Pseudomonadati</taxon>
        <taxon>Pseudomonadota</taxon>
        <taxon>Gammaproteobacteria</taxon>
        <taxon>Alteromonadales</taxon>
        <taxon>Alteromonadaceae</taxon>
        <taxon>Alteromonas/Salinimonas group</taxon>
        <taxon>Alteromonas</taxon>
    </lineage>
</organism>